<dbReference type="Proteomes" id="UP000285295">
    <property type="component" value="Unassembled WGS sequence"/>
</dbReference>
<dbReference type="InterPro" id="IPR012334">
    <property type="entry name" value="Pectin_lyas_fold"/>
</dbReference>
<evidence type="ECO:0000313" key="3">
    <source>
        <dbReference type="Proteomes" id="UP000285295"/>
    </source>
</evidence>
<gene>
    <name evidence="2" type="ORF">D2T31_20680</name>
</gene>
<organism evidence="2 3">
    <name type="scientific">Paenirhodobacter populi</name>
    <dbReference type="NCBI Taxonomy" id="2306993"/>
    <lineage>
        <taxon>Bacteria</taxon>
        <taxon>Pseudomonadati</taxon>
        <taxon>Pseudomonadota</taxon>
        <taxon>Alphaproteobacteria</taxon>
        <taxon>Rhodobacterales</taxon>
        <taxon>Rhodobacter group</taxon>
        <taxon>Paenirhodobacter</taxon>
    </lineage>
</organism>
<dbReference type="InterPro" id="IPR011050">
    <property type="entry name" value="Pectin_lyase_fold/virulence"/>
</dbReference>
<dbReference type="RefSeq" id="WP_128238761.1">
    <property type="nucleotide sequence ID" value="NZ_SAUX01000037.1"/>
</dbReference>
<dbReference type="Pfam" id="PF05860">
    <property type="entry name" value="TPS"/>
    <property type="match status" value="1"/>
</dbReference>
<sequence length="2909" mass="297229">MSDRTSLATQYGRASRRLRRRFHSFAHRSLVLALCLVVALQPALSEMARAQDIIIDPTGNIGFAPTMKKASRPQVVDIARPNAGGVSLNQYTKFDVPANGVVLNNSTGAVNTTVAGTIAANANLGGTSASTIVNEVRGGNRTNVSGPLEVAGPAATVIVANPGGIKCNGCSFINSNDVTLSTGVPVVSGGNVRLDVRQGTVEIGRDGLNGAARGLGALSLVGRFVVIDGKVTAVNAINVQSGTQGWNAISKTSTGALAPATGGAVAELGVDATAFGAMEAGRITIVGNEAGFGARMLGAVAGGTGGVSLSAKGAVTARSIAATGNVAITSVDGAATVERDVTSTAKSVSVTGRTGVSVLGEAGVYGAAGLSFNSTHGRVDLLGDLQSDTTITGTANSSMLQFGGYGYALGATTLTGRDGVTISGATIVADGLAATSSSGDFALDNSALFTAKGVRGASVGFHLGKGVIVEGLDADDVGDLVVTASGAFRNAADMRDHSTARITYAGALINEATGIIEATNLALTGARSVTNAGMLYGSTSVSIDVTSFTNATTGVVMGGAITLKTSGDLTNEGTIIATGDLRLTSGTKIDTDGVLQGSRTWLTAPQIVARGASEIRGSSLVQLAASTSVNQQGSVGTPGTFTAVTPVFTNTGNIISETALTVSNATRISNDGALISALAVSLSGSASIVNKGVVSSYKAMTLASSGYVENRGTFSADKVLTVSGPRFSNIGSDALVRAKQGAINTDAIINSGRILLVDNFYRNANIDLFQNDGIFATQGWMEITARNASARAIIGKDGVLISGLVADQPDQALVLNKNLTISFANLTFEGQMAAGGTIYLTGGANQSLNGHLQAANGGIVLTSANLTLGNASVIQSGNNLHIAATGGLINRGKIIAGGRLALGAGFGAMTNSGGMLIGSTHNFTLAGAFTNTGSFISQGGTAITAAAVSSSGVLQSTGTISLTSGSAVTLAGSVVTNNALSVSGTTLSFTDTARISATQLNVSGTALTNRGDIALTGSGANVWILTGAYDHYGLTYAAGDIRITADGAALREGSLLSSGNAVTLTTTKDISVSGKVSGRALTFSGVKITSAATGGLTASNGLTLTGSGAVSVAGEFAAGQQLAISGSQIQSQAALFGATVKLSSTATQIETSGRISALDRVEIASASWVGVSGVLEAANSMALSGADINILAAGNVATTNLKLTSTGGLRNDGRILGAKEITLKAKWLANRAVGKITAGSLGLDLSGNVENEGLIDVYGLFGSVGAVWNSGAIKTETYLGITATRFANLVASGRIGTVASNGHVYLNTAEALTTAEGTSITAKTVDLRAGSIQNAGSVRATEVVTATSTTGSITNAASGRIYGKTIALSAAAAFSNAGSIGQTASNTLPRAALVQLASGTLASATGSDLSNSGEIRATNIVLEGRGNVQNAVAGMVIAADTLSVTSKASGVSNAGRLQADKTLIIDAAAVFDNTGTSEGKTAVGVTAGTVRNRLIDGGGAALIIGKSVLVDAKTGGISNSGTLSGSVKLGLRARAGDINLPGTVAGPDITLVADAGDVWIPASINSTGSLLISGRTLGLRGALTVTNAVTLISTAYGMTIESPVTTKSLKIDAATDLRTAASTLRGSHLTQIVARDILRTDTVETNRKLQVVSASAAKGDIYISLRNGSFGTYTEADASGYELAGFDVSGSIAIRAEAGNIYLRGTVKSAKDTVIYAGNQLGLRSANVSAGKVLTLEAGQRVKNYGALTFTAGNTVQVLQNGNGWFYTADWLPKDISYNLVAFAARIVVNSSHRFVGKDVTFRASEDIRQRDQVISARKITYAAGNDILIEFDGHDWREANPGAAATGDWWDVSTAGLRGNSLLAQGQGMTLYAGRDIDLVSGKIHSGGDLSITAGRDILSEPFYLESYEDSRPAYINWGFSENYKAVLPGHDMSKVELTELRAYQNIISAAGNISIMAGGNIDLIGTQITSSNGGIGIHSETGTITMAAAPGFWMYHYQKTKTRKSWVGIKKKRTTVTYDAYDDLYKPTTLTALNGTVSIVSAGLRTAGANSTIISAGTQIAANNVTISTRNSANGLETGGSITLGTYAEEHRVTQTTKSKSSFAGVTYRKRTGTSAQTALFNKGNDLLADDILTISSGNDLTIIGGRLAGTKVNISAVGNLNIFAAINSTRLEKYEKKQNLATITTIQSGYERETAELPKIVSTVPATFVVGGQVHIAAAPGVALNDQLLAVIGSQTYTAKLAPLHSTAAATASAAKAKTVTDKYARTFSLPGAANGAQYAYLDTLVEDYGATYHEFALRDHSWYDKQVRLTPAFQALLTIATTYFTGVGGLQLTGWQQAATTSLVSGGIESGITGNLDAGQLLRGVVLAGVSTTISNTISDSFKLGKSLELSDRTPFANDLSSYFRPTAIIDRAGSTVLNQITSNVLMGNVPFEGFDNLGRTFLVSEAMGVLQFGIGELGSTGSNWEGSLPHMLLHGGVGCVAMAAVDGRCASGFFAGASQSVLAGSVLDDAKKEALAPLVGATAGFLWADGEAIGVSFGATVVESGLRNNYLTHAQVDALEQALIACASSSDYSACRASTELRFKQLSEQNRAAMMACTTVACWEQHRRAMNDAVPAIRDLMLSHNDMAHPLSFAVVGAGQFANAELWTSSGYNAVSNSAFEQNFSAFGASKCDGQYNAACMARFQTAVSLSSKLNTGLKMLEIATPYGTIVDGYDCIAGDEFGACATAVLAIVPAGAILTVGGKYVVKKGTSWVAASKDDLVAASRTVPNNVIPDGWRPISGVGAQISTPRGFTSYRTPDGDIVHVSPGGLAYKPGSVHGHRVDHVLDHTVPNSSKPTHTVFNAKGDDALALVDEAWSRRTTPVSGNPAAYDVPMGRVVGTSGETTIRVVVKPGTNEIITAYPK</sequence>
<reference evidence="2 3" key="2">
    <citation type="submission" date="2019-01" db="EMBL/GenBank/DDBJ databases">
        <authorList>
            <person name="Li Y."/>
        </authorList>
    </citation>
    <scope>NUCLEOTIDE SEQUENCE [LARGE SCALE GENOMIC DNA]</scope>
    <source>
        <strain evidence="2 3">D19-10-3-21</strain>
    </source>
</reference>
<name>A0A443K0B1_9RHOB</name>
<protein>
    <submittedName>
        <fullName evidence="2">Filamentous hemagglutinin N-terminal domain-containing protein</fullName>
    </submittedName>
</protein>
<dbReference type="SMART" id="SM00912">
    <property type="entry name" value="Haemagg_act"/>
    <property type="match status" value="1"/>
</dbReference>
<accession>A0A443K0B1</accession>
<dbReference type="EMBL" id="SAUX01000037">
    <property type="protein sequence ID" value="RWR26232.1"/>
    <property type="molecule type" value="Genomic_DNA"/>
</dbReference>
<reference evidence="2 3" key="1">
    <citation type="submission" date="2019-01" db="EMBL/GenBank/DDBJ databases">
        <title>Sinorhodobacter populi sp. nov. isolated from the symptomatic bark tissue of Populus euramericana canker.</title>
        <authorList>
            <person name="Xu G."/>
        </authorList>
    </citation>
    <scope>NUCLEOTIDE SEQUENCE [LARGE SCALE GENOMIC DNA]</scope>
    <source>
        <strain evidence="2 3">D19-10-3-21</strain>
    </source>
</reference>
<dbReference type="SUPFAM" id="SSF51126">
    <property type="entry name" value="Pectin lyase-like"/>
    <property type="match status" value="1"/>
</dbReference>
<dbReference type="OrthoDB" id="2664633at2"/>
<dbReference type="NCBIfam" id="TIGR01901">
    <property type="entry name" value="adhes_NPXG"/>
    <property type="match status" value="1"/>
</dbReference>
<comment type="caution">
    <text evidence="2">The sequence shown here is derived from an EMBL/GenBank/DDBJ whole genome shotgun (WGS) entry which is preliminary data.</text>
</comment>
<evidence type="ECO:0000259" key="1">
    <source>
        <dbReference type="SMART" id="SM00912"/>
    </source>
</evidence>
<dbReference type="Gene3D" id="2.160.20.10">
    <property type="entry name" value="Single-stranded right-handed beta-helix, Pectin lyase-like"/>
    <property type="match status" value="1"/>
</dbReference>
<dbReference type="InterPro" id="IPR008638">
    <property type="entry name" value="FhaB/CdiA-like_TPS"/>
</dbReference>
<evidence type="ECO:0000313" key="2">
    <source>
        <dbReference type="EMBL" id="RWR26232.1"/>
    </source>
</evidence>
<feature type="domain" description="Filamentous haemagglutinin FhaB/tRNA nuclease CdiA-like TPS" evidence="1">
    <location>
        <begin position="70"/>
        <end position="190"/>
    </location>
</feature>
<proteinExistence type="predicted"/>